<name>A0A381XGT8_9ZZZZ</name>
<proteinExistence type="predicted"/>
<dbReference type="SMART" id="SM00100">
    <property type="entry name" value="cNMP"/>
    <property type="match status" value="1"/>
</dbReference>
<dbReference type="Gene3D" id="1.25.10.10">
    <property type="entry name" value="Leucine-rich Repeat Variant"/>
    <property type="match status" value="1"/>
</dbReference>
<dbReference type="EMBL" id="UINC01015132">
    <property type="protein sequence ID" value="SVA63955.1"/>
    <property type="molecule type" value="Genomic_DNA"/>
</dbReference>
<sequence>MHWLSLPVIGLCCIWFWNNFRLKNGYVNTLMKAIEQRQLNLDDIQFDITDSQIVATIDKTLKDDDEFKQLFALDLLDPLPLHPFKKTLLNLMESGSLEVRKQIINLAGSMPNILDNDVILNAADGDDEASAAAITVAVDRSLFQLADSLKQNLNSNNEHIKAASAVGLLRMKKHEIEAEKVLHDFLDVKDKHTTAVALYYLQTSDDLLPNETLTNLLLYPSFEIREAALKIAGNRQELSLLPGIISNLKSSEPANFARSSLAQFPADEVIISLADSLSDDSISKSLELGITRCLEDYPTKNTVRILQTLLTRTNTEIMVTVARSLLQIARSGNVPNEFLEPFLDEMKQLSRRFFELHMFHSTLSTQKNGMMIRDHLLYEQKKLIQVQLRLSILHIPNTPIESYIQYVLNNNKSHLPFVLEFLESSCNKDVRKLIVPLVDPDTDHVSIGQELFSDLPDSLDHYLKDWAESGHDWKSALAIQYLLESGKNDILETINWDNVDSTVYLAQLFKDLTADDIKIPLTKFQTETESTMYTILERTILLKSVDIFRNIPGKILTRIAQISHARRYELGEPIFKEDDEGDSMFVILEGSVSIHSGEKEIAQLEKGESLGEMALLDDEPRSADATAGQNTVLLKINQDGFYELMAGNAEIMKQIIRLLTGRVRDMNAKLDAAEK</sequence>
<dbReference type="AlphaFoldDB" id="A0A381XGT8"/>
<dbReference type="InterPro" id="IPR011989">
    <property type="entry name" value="ARM-like"/>
</dbReference>
<protein>
    <recommendedName>
        <fullName evidence="1">Cyclic nucleotide-binding domain-containing protein</fullName>
    </recommendedName>
</protein>
<dbReference type="PROSITE" id="PS50042">
    <property type="entry name" value="CNMP_BINDING_3"/>
    <property type="match status" value="1"/>
</dbReference>
<dbReference type="PANTHER" id="PTHR23011">
    <property type="entry name" value="CYCLIC NUCLEOTIDE-BINDING DOMAIN CONTAINING PROTEIN"/>
    <property type="match status" value="1"/>
</dbReference>
<dbReference type="Gene3D" id="2.60.120.10">
    <property type="entry name" value="Jelly Rolls"/>
    <property type="match status" value="1"/>
</dbReference>
<dbReference type="InterPro" id="IPR018490">
    <property type="entry name" value="cNMP-bd_dom_sf"/>
</dbReference>
<organism evidence="2">
    <name type="scientific">marine metagenome</name>
    <dbReference type="NCBI Taxonomy" id="408172"/>
    <lineage>
        <taxon>unclassified sequences</taxon>
        <taxon>metagenomes</taxon>
        <taxon>ecological metagenomes</taxon>
    </lineage>
</organism>
<reference evidence="2" key="1">
    <citation type="submission" date="2018-05" db="EMBL/GenBank/DDBJ databases">
        <authorList>
            <person name="Lanie J.A."/>
            <person name="Ng W.-L."/>
            <person name="Kazmierczak K.M."/>
            <person name="Andrzejewski T.M."/>
            <person name="Davidsen T.M."/>
            <person name="Wayne K.J."/>
            <person name="Tettelin H."/>
            <person name="Glass J.I."/>
            <person name="Rusch D."/>
            <person name="Podicherti R."/>
            <person name="Tsui H.-C.T."/>
            <person name="Winkler M.E."/>
        </authorList>
    </citation>
    <scope>NUCLEOTIDE SEQUENCE</scope>
</reference>
<accession>A0A381XGT8</accession>
<dbReference type="Pfam" id="PF00027">
    <property type="entry name" value="cNMP_binding"/>
    <property type="match status" value="1"/>
</dbReference>
<dbReference type="CDD" id="cd00038">
    <property type="entry name" value="CAP_ED"/>
    <property type="match status" value="1"/>
</dbReference>
<dbReference type="PROSITE" id="PS00889">
    <property type="entry name" value="CNMP_BINDING_2"/>
    <property type="match status" value="1"/>
</dbReference>
<dbReference type="SUPFAM" id="SSF51206">
    <property type="entry name" value="cAMP-binding domain-like"/>
    <property type="match status" value="1"/>
</dbReference>
<dbReference type="InterPro" id="IPR018488">
    <property type="entry name" value="cNMP-bd_CS"/>
</dbReference>
<dbReference type="InterPro" id="IPR014710">
    <property type="entry name" value="RmlC-like_jellyroll"/>
</dbReference>
<dbReference type="InterPro" id="IPR016024">
    <property type="entry name" value="ARM-type_fold"/>
</dbReference>
<dbReference type="PANTHER" id="PTHR23011:SF28">
    <property type="entry name" value="CYCLIC NUCLEOTIDE-BINDING DOMAIN CONTAINING PROTEIN"/>
    <property type="match status" value="1"/>
</dbReference>
<feature type="domain" description="Cyclic nucleotide-binding" evidence="1">
    <location>
        <begin position="547"/>
        <end position="662"/>
    </location>
</feature>
<dbReference type="SUPFAM" id="SSF48371">
    <property type="entry name" value="ARM repeat"/>
    <property type="match status" value="1"/>
</dbReference>
<evidence type="ECO:0000313" key="2">
    <source>
        <dbReference type="EMBL" id="SVA63955.1"/>
    </source>
</evidence>
<evidence type="ECO:0000259" key="1">
    <source>
        <dbReference type="PROSITE" id="PS50042"/>
    </source>
</evidence>
<gene>
    <name evidence="2" type="ORF">METZ01_LOCUS116809</name>
</gene>
<dbReference type="InterPro" id="IPR000595">
    <property type="entry name" value="cNMP-bd_dom"/>
</dbReference>